<protein>
    <submittedName>
        <fullName evidence="1">T.aestivum DNA sequence of ultraminichromosome (pTA637)</fullName>
    </submittedName>
</protein>
<sequence length="34" mass="3953">MLRCRKNICVYLPCTSLSKLFLPAVRQCAIQDMH</sequence>
<dbReference type="PIR" id="S34265">
    <property type="entry name" value="S34265"/>
</dbReference>
<name>Q41589_WHEAT</name>
<reference evidence="1" key="1">
    <citation type="journal article" date="1994" name="Plant Mol. Biol. Rep.">
        <title>A minichromosome-like structure in wheat embryos.</title>
        <authorList>
            <person name="Bucholc M."/>
            <person name="Buchowicz J."/>
        </authorList>
    </citation>
    <scope>NUCLEOTIDE SEQUENCE</scope>
</reference>
<evidence type="ECO:0000313" key="1">
    <source>
        <dbReference type="EMBL" id="CAA51708.1"/>
    </source>
</evidence>
<proteinExistence type="predicted"/>
<dbReference type="AlphaFoldDB" id="Q41589"/>
<dbReference type="EMBL" id="X73235">
    <property type="protein sequence ID" value="CAA51708.1"/>
    <property type="molecule type" value="Genomic_DNA"/>
</dbReference>
<accession>Q41589</accession>
<organism evidence="1">
    <name type="scientific">Triticum aestivum</name>
    <name type="common">Wheat</name>
    <dbReference type="NCBI Taxonomy" id="4565"/>
    <lineage>
        <taxon>Eukaryota</taxon>
        <taxon>Viridiplantae</taxon>
        <taxon>Streptophyta</taxon>
        <taxon>Embryophyta</taxon>
        <taxon>Tracheophyta</taxon>
        <taxon>Spermatophyta</taxon>
        <taxon>Magnoliopsida</taxon>
        <taxon>Liliopsida</taxon>
        <taxon>Poales</taxon>
        <taxon>Poaceae</taxon>
        <taxon>BOP clade</taxon>
        <taxon>Pooideae</taxon>
        <taxon>Triticodae</taxon>
        <taxon>Triticeae</taxon>
        <taxon>Triticinae</taxon>
        <taxon>Triticum</taxon>
    </lineage>
</organism>